<accession>A0A6H9XPK9</accession>
<dbReference type="Pfam" id="PF00501">
    <property type="entry name" value="AMP-binding"/>
    <property type="match status" value="1"/>
</dbReference>
<evidence type="ECO:0000313" key="5">
    <source>
        <dbReference type="Proteomes" id="UP000249886"/>
    </source>
</evidence>
<proteinExistence type="predicted"/>
<dbReference type="InterPro" id="IPR042099">
    <property type="entry name" value="ANL_N_sf"/>
</dbReference>
<dbReference type="Gene3D" id="3.40.50.12780">
    <property type="entry name" value="N-terminal domain of ligase-like"/>
    <property type="match status" value="1"/>
</dbReference>
<dbReference type="Pfam" id="PF13193">
    <property type="entry name" value="AMP-binding_C"/>
    <property type="match status" value="1"/>
</dbReference>
<dbReference type="InterPro" id="IPR020845">
    <property type="entry name" value="AMP-binding_CS"/>
</dbReference>
<dbReference type="RefSeq" id="WP_005524642.1">
    <property type="nucleotide sequence ID" value="NZ_CP050134.2"/>
</dbReference>
<dbReference type="Gene3D" id="3.30.300.30">
    <property type="match status" value="1"/>
</dbReference>
<dbReference type="EC" id="6.2.1.26" evidence="4"/>
<dbReference type="Proteomes" id="UP000249886">
    <property type="component" value="Unassembled WGS sequence"/>
</dbReference>
<dbReference type="NCBIfam" id="NF005877">
    <property type="entry name" value="PRK07824.1"/>
    <property type="match status" value="1"/>
</dbReference>
<feature type="region of interest" description="Disordered" evidence="1">
    <location>
        <begin position="1"/>
        <end position="79"/>
    </location>
</feature>
<dbReference type="GO" id="GO:0031956">
    <property type="term" value="F:medium-chain fatty acid-CoA ligase activity"/>
    <property type="evidence" value="ECO:0007669"/>
    <property type="project" value="TreeGrafter"/>
</dbReference>
<dbReference type="GO" id="GO:0006631">
    <property type="term" value="P:fatty acid metabolic process"/>
    <property type="evidence" value="ECO:0007669"/>
    <property type="project" value="TreeGrafter"/>
</dbReference>
<feature type="compositionally biased region" description="Pro residues" evidence="1">
    <location>
        <begin position="8"/>
        <end position="20"/>
    </location>
</feature>
<dbReference type="AlphaFoldDB" id="A0A6H9XPK9"/>
<keyword evidence="4" id="KW-0436">Ligase</keyword>
<dbReference type="PANTHER" id="PTHR43201">
    <property type="entry name" value="ACYL-COA SYNTHETASE"/>
    <property type="match status" value="1"/>
</dbReference>
<dbReference type="InterPro" id="IPR025110">
    <property type="entry name" value="AMP-bd_C"/>
</dbReference>
<dbReference type="InterPro" id="IPR000873">
    <property type="entry name" value="AMP-dep_synth/lig_dom"/>
</dbReference>
<dbReference type="GeneID" id="84573009"/>
<reference evidence="4 5" key="1">
    <citation type="submission" date="2018-06" db="EMBL/GenBank/DDBJ databases">
        <authorList>
            <consortium name="Pathogen Informatics"/>
            <person name="Doyle S."/>
        </authorList>
    </citation>
    <scope>NUCLEOTIDE SEQUENCE [LARGE SCALE GENOMIC DNA]</scope>
    <source>
        <strain evidence="4 5">NCTC10254</strain>
    </source>
</reference>
<dbReference type="SUPFAM" id="SSF56801">
    <property type="entry name" value="Acetyl-CoA synthetase-like"/>
    <property type="match status" value="1"/>
</dbReference>
<organism evidence="4 5">
    <name type="scientific">Corynebacterium matruchotii</name>
    <dbReference type="NCBI Taxonomy" id="43768"/>
    <lineage>
        <taxon>Bacteria</taxon>
        <taxon>Bacillati</taxon>
        <taxon>Actinomycetota</taxon>
        <taxon>Actinomycetes</taxon>
        <taxon>Mycobacteriales</taxon>
        <taxon>Corynebacteriaceae</taxon>
        <taxon>Corynebacterium</taxon>
    </lineage>
</organism>
<comment type="caution">
    <text evidence="4">The sequence shown here is derived from an EMBL/GenBank/DDBJ whole genome shotgun (WGS) entry which is preliminary data.</text>
</comment>
<dbReference type="PROSITE" id="PS00455">
    <property type="entry name" value="AMP_BINDING"/>
    <property type="match status" value="1"/>
</dbReference>
<evidence type="ECO:0000259" key="3">
    <source>
        <dbReference type="Pfam" id="PF13193"/>
    </source>
</evidence>
<dbReference type="GO" id="GO:0008756">
    <property type="term" value="F:o-succinylbenzoate-CoA ligase activity"/>
    <property type="evidence" value="ECO:0007669"/>
    <property type="project" value="UniProtKB-EC"/>
</dbReference>
<evidence type="ECO:0000256" key="1">
    <source>
        <dbReference type="SAM" id="MobiDB-lite"/>
    </source>
</evidence>
<feature type="domain" description="AMP-dependent synthetase/ligase" evidence="2">
    <location>
        <begin position="124"/>
        <end position="316"/>
    </location>
</feature>
<gene>
    <name evidence="4" type="primary">menE</name>
    <name evidence="4" type="ORF">NCTC10254_00564</name>
</gene>
<name>A0A6H9XPK9_9CORY</name>
<protein>
    <submittedName>
        <fullName evidence="4">O-succinylbenzoic acid--CoA ligase</fullName>
        <ecNumber evidence="4">6.2.1.26</ecNumber>
    </submittedName>
</protein>
<dbReference type="PANTHER" id="PTHR43201:SF32">
    <property type="entry name" value="2-SUCCINYLBENZOATE--COA LIGASE, CHLOROPLASTIC_PEROXISOMAL"/>
    <property type="match status" value="1"/>
</dbReference>
<evidence type="ECO:0000259" key="2">
    <source>
        <dbReference type="Pfam" id="PF00501"/>
    </source>
</evidence>
<dbReference type="EMBL" id="UARK01000001">
    <property type="protein sequence ID" value="SPW24194.1"/>
    <property type="molecule type" value="Genomic_DNA"/>
</dbReference>
<sequence>MTHNLLPDPTPDPTPGPAEPPTRSATNPLADPALDSPNSGVADCDGDEGDEPHAGDGDRPDDATSDANNPDNHLLEPFPVLPTDPYPFLDAIEEAIAGTRTLLPIPADDLDRTKLLTEQLRAGTEIDPEVALVVATSGSTGIPKGAQLTAVNLVASADATHQFLGGAGAWLLALPAHHIAGIQVLVRSLVAGIDPTFVDLSAGFQVAEFADAAEELRADAARCYTALTPMQLLKGMDTLQGIEALRLFDAILVGGGPLLDDDRRAARELGIRVVTTYGSAETTGGCVYNGLPLPGVTIRLENERIMVGGPMVAQGYRNFPDHEAFSRPGFYRTSDTGLLRNGVLRVTGRIDTIIDSGGLKIHPEVLEQVFINIAGVDDVCVVGIPDQRLGQAIVAAYMGSANMEDIIAAFQDYPRWQIPKHIQRVAELPRTSLGKIDRNKVTQLF</sequence>
<feature type="compositionally biased region" description="Basic and acidic residues" evidence="1">
    <location>
        <begin position="51"/>
        <end position="62"/>
    </location>
</feature>
<evidence type="ECO:0000313" key="4">
    <source>
        <dbReference type="EMBL" id="SPW24194.1"/>
    </source>
</evidence>
<dbReference type="InterPro" id="IPR045851">
    <property type="entry name" value="AMP-bd_C_sf"/>
</dbReference>
<feature type="domain" description="AMP-binding enzyme C-terminal" evidence="3">
    <location>
        <begin position="366"/>
        <end position="435"/>
    </location>
</feature>